<gene>
    <name evidence="3" type="ORF">H171_2791</name>
</gene>
<sequence>MKNLIQRVKFFYNNMMLQTKFTITHLVITTIPMLVMFFFFHGKLYDMVLADTIRTEQTASAMTMPQIDQLIETCLEAQKSLEAHPYYKKLFRLNGYQPSNWIDDSSEAADFYETAEAIIDGEYITNILIYLDIPEFQEIFHNESSGRIFRPMREARGSYWHGIFQGDRSLNSLFCPEFYLSPIEVRGSGDMAYITKTTILYNSEYHTCYTAIYYSKAPFTRLLKNNLTEDTSVAYIINDRDSTVATSDDGLAGIYHFSYDKVRDFFMSSNNFILKNILDQDVYAGFYYIRKADWFMVAVIPTKAIIQKSFLLMIGFFFIYLLCILTSFLIANRLSHSITNRISSVIGQMAKVRTEPPTPLPASLYHDEIGGLIDTYNYMTRMMNRLIGEQAKAAEDLRAAEFNSLQAQINPHFLYNTMDMINWLAQQGRTEEVSEAVVDLSRFYKLTLSHKGILSTIADELEHVKTYVRLQNMRYHQIIDFVVDIPDHMMDLPIPKLTFQPVVENSILHGLLEKVPKGGTIVITGWMEENTAVILISDDGVGMDTGKLSGILSGKGTSKIGTNIAVFNTHRRLEILYGPGYGLTYKSLQGKGTEVEIRISSFYARKLKSLVGREN</sequence>
<proteinExistence type="predicted"/>
<accession>A0A2M8Z718</accession>
<dbReference type="PANTHER" id="PTHR34220">
    <property type="entry name" value="SENSOR HISTIDINE KINASE YPDA"/>
    <property type="match status" value="1"/>
</dbReference>
<dbReference type="SUPFAM" id="SSF55874">
    <property type="entry name" value="ATPase domain of HSP90 chaperone/DNA topoisomerase II/histidine kinase"/>
    <property type="match status" value="1"/>
</dbReference>
<keyword evidence="1" id="KW-0812">Transmembrane</keyword>
<dbReference type="GO" id="GO:0000155">
    <property type="term" value="F:phosphorelay sensor kinase activity"/>
    <property type="evidence" value="ECO:0007669"/>
    <property type="project" value="InterPro"/>
</dbReference>
<name>A0A2M8Z718_9FIRM</name>
<feature type="transmembrane region" description="Helical" evidence="1">
    <location>
        <begin position="21"/>
        <end position="40"/>
    </location>
</feature>
<dbReference type="Gene3D" id="3.30.565.10">
    <property type="entry name" value="Histidine kinase-like ATPase, C-terminal domain"/>
    <property type="match status" value="1"/>
</dbReference>
<dbReference type="Gene3D" id="6.10.340.10">
    <property type="match status" value="1"/>
</dbReference>
<evidence type="ECO:0000259" key="2">
    <source>
        <dbReference type="Pfam" id="PF06580"/>
    </source>
</evidence>
<dbReference type="EMBL" id="PGET01000001">
    <property type="protein sequence ID" value="PJJ29252.1"/>
    <property type="molecule type" value="Genomic_DNA"/>
</dbReference>
<organism evidence="3 4">
    <name type="scientific">[Clostridium] celerecrescens 18A</name>
    <dbReference type="NCBI Taxonomy" id="1286362"/>
    <lineage>
        <taxon>Bacteria</taxon>
        <taxon>Bacillati</taxon>
        <taxon>Bacillota</taxon>
        <taxon>Clostridia</taxon>
        <taxon>Lachnospirales</taxon>
        <taxon>Lachnospiraceae</taxon>
        <taxon>Lacrimispora</taxon>
    </lineage>
</organism>
<dbReference type="OrthoDB" id="9809348at2"/>
<dbReference type="PANTHER" id="PTHR34220:SF7">
    <property type="entry name" value="SENSOR HISTIDINE KINASE YPDA"/>
    <property type="match status" value="1"/>
</dbReference>
<evidence type="ECO:0000256" key="1">
    <source>
        <dbReference type="SAM" id="Phobius"/>
    </source>
</evidence>
<feature type="domain" description="Signal transduction histidine kinase internal region" evidence="2">
    <location>
        <begin position="400"/>
        <end position="477"/>
    </location>
</feature>
<keyword evidence="1" id="KW-1133">Transmembrane helix</keyword>
<dbReference type="AlphaFoldDB" id="A0A2M8Z718"/>
<comment type="caution">
    <text evidence="3">The sequence shown here is derived from an EMBL/GenBank/DDBJ whole genome shotgun (WGS) entry which is preliminary data.</text>
</comment>
<dbReference type="InterPro" id="IPR050640">
    <property type="entry name" value="Bact_2-comp_sensor_kinase"/>
</dbReference>
<dbReference type="InterPro" id="IPR010559">
    <property type="entry name" value="Sig_transdc_His_kin_internal"/>
</dbReference>
<dbReference type="Proteomes" id="UP000231092">
    <property type="component" value="Unassembled WGS sequence"/>
</dbReference>
<protein>
    <submittedName>
        <fullName evidence="3">Two-component system sensor histidine kinase YesM</fullName>
    </submittedName>
</protein>
<keyword evidence="1" id="KW-0472">Membrane</keyword>
<dbReference type="RefSeq" id="WP_100305659.1">
    <property type="nucleotide sequence ID" value="NZ_PGET01000001.1"/>
</dbReference>
<feature type="transmembrane region" description="Helical" evidence="1">
    <location>
        <begin position="310"/>
        <end position="331"/>
    </location>
</feature>
<keyword evidence="3" id="KW-0808">Transferase</keyword>
<reference evidence="3 4" key="1">
    <citation type="submission" date="2017-11" db="EMBL/GenBank/DDBJ databases">
        <title>Understudied soil microbes with underappreciated capabilities: Untangling the Clostridium saccharolyticum group.</title>
        <authorList>
            <person name="Leschine S."/>
        </authorList>
    </citation>
    <scope>NUCLEOTIDE SEQUENCE [LARGE SCALE GENOMIC DNA]</scope>
    <source>
        <strain evidence="3 4">18A</strain>
    </source>
</reference>
<dbReference type="GO" id="GO:0016020">
    <property type="term" value="C:membrane"/>
    <property type="evidence" value="ECO:0007669"/>
    <property type="project" value="InterPro"/>
</dbReference>
<evidence type="ECO:0000313" key="4">
    <source>
        <dbReference type="Proteomes" id="UP000231092"/>
    </source>
</evidence>
<keyword evidence="3" id="KW-0418">Kinase</keyword>
<dbReference type="Pfam" id="PF06580">
    <property type="entry name" value="His_kinase"/>
    <property type="match status" value="1"/>
</dbReference>
<evidence type="ECO:0000313" key="3">
    <source>
        <dbReference type="EMBL" id="PJJ29252.1"/>
    </source>
</evidence>
<dbReference type="InterPro" id="IPR036890">
    <property type="entry name" value="HATPase_C_sf"/>
</dbReference>